<reference evidence="2" key="1">
    <citation type="journal article" date="2023" name="G3 (Bethesda)">
        <title>Genome assembly and association tests identify interacting loci associated with vigor, precocity, and sex in interspecific pistachio rootstocks.</title>
        <authorList>
            <person name="Palmer W."/>
            <person name="Jacygrad E."/>
            <person name="Sagayaradj S."/>
            <person name="Cavanaugh K."/>
            <person name="Han R."/>
            <person name="Bertier L."/>
            <person name="Beede B."/>
            <person name="Kafkas S."/>
            <person name="Golino D."/>
            <person name="Preece J."/>
            <person name="Michelmore R."/>
        </authorList>
    </citation>
    <scope>NUCLEOTIDE SEQUENCE [LARGE SCALE GENOMIC DNA]</scope>
</reference>
<sequence length="99" mass="11356">MQIKDHLYGRKLHLPLLGEKPEKMSDEDWAFLDRQGLEPNSWEPMRAAISNSTSSVKLKLTDARDKILAKEVRRKDSSEITSNALNVETRGRGYDRNSN</sequence>
<evidence type="ECO:0000313" key="1">
    <source>
        <dbReference type="EMBL" id="KAJ0084197.1"/>
    </source>
</evidence>
<dbReference type="EMBL" id="CM047907">
    <property type="protein sequence ID" value="KAJ0084197.1"/>
    <property type="molecule type" value="Genomic_DNA"/>
</dbReference>
<gene>
    <name evidence="1" type="ORF">Patl1_30007</name>
</gene>
<protein>
    <submittedName>
        <fullName evidence="1">Uncharacterized protein</fullName>
    </submittedName>
</protein>
<proteinExistence type="predicted"/>
<organism evidence="1 2">
    <name type="scientific">Pistacia atlantica</name>
    <dbReference type="NCBI Taxonomy" id="434234"/>
    <lineage>
        <taxon>Eukaryota</taxon>
        <taxon>Viridiplantae</taxon>
        <taxon>Streptophyta</taxon>
        <taxon>Embryophyta</taxon>
        <taxon>Tracheophyta</taxon>
        <taxon>Spermatophyta</taxon>
        <taxon>Magnoliopsida</taxon>
        <taxon>eudicotyledons</taxon>
        <taxon>Gunneridae</taxon>
        <taxon>Pentapetalae</taxon>
        <taxon>rosids</taxon>
        <taxon>malvids</taxon>
        <taxon>Sapindales</taxon>
        <taxon>Anacardiaceae</taxon>
        <taxon>Pistacia</taxon>
    </lineage>
</organism>
<accession>A0ACC1AAZ1</accession>
<dbReference type="Proteomes" id="UP001164250">
    <property type="component" value="Chromosome 11"/>
</dbReference>
<keyword evidence="2" id="KW-1185">Reference proteome</keyword>
<comment type="caution">
    <text evidence="1">The sequence shown here is derived from an EMBL/GenBank/DDBJ whole genome shotgun (WGS) entry which is preliminary data.</text>
</comment>
<evidence type="ECO:0000313" key="2">
    <source>
        <dbReference type="Proteomes" id="UP001164250"/>
    </source>
</evidence>
<name>A0ACC1AAZ1_9ROSI</name>